<dbReference type="InterPro" id="IPR010499">
    <property type="entry name" value="AraC_E-bd"/>
</dbReference>
<feature type="domain" description="AraC effector-binding" evidence="1">
    <location>
        <begin position="4"/>
        <end position="146"/>
    </location>
</feature>
<protein>
    <submittedName>
        <fullName evidence="2">Transcriptional regulator YdeE</fullName>
    </submittedName>
</protein>
<sequence>MRHANVEVIQLDEKKFIGVPATSSFQNITGIAEARNMFMDRKSEIEDITDTNTYTCVHFSNDVLFTYVYCLEVEELKSIPNGMIGFTVPSHQYAKYRSNGDNPYDVISSYLKENDKVLNSKSVSLEIFQFGEEENKYNADIYVPITS</sequence>
<dbReference type="Gene3D" id="3.20.80.10">
    <property type="entry name" value="Regulatory factor, effector binding domain"/>
    <property type="match status" value="1"/>
</dbReference>
<dbReference type="SUPFAM" id="SSF55136">
    <property type="entry name" value="Probable bacterial effector-binding domain"/>
    <property type="match status" value="1"/>
</dbReference>
<dbReference type="InterPro" id="IPR011256">
    <property type="entry name" value="Reg_factor_effector_dom_sf"/>
</dbReference>
<organism evidence="2 3">
    <name type="scientific">Lederbergia wuyishanensis</name>
    <dbReference type="NCBI Taxonomy" id="1347903"/>
    <lineage>
        <taxon>Bacteria</taxon>
        <taxon>Bacillati</taxon>
        <taxon>Bacillota</taxon>
        <taxon>Bacilli</taxon>
        <taxon>Bacillales</taxon>
        <taxon>Bacillaceae</taxon>
        <taxon>Lederbergia</taxon>
    </lineage>
</organism>
<dbReference type="SMART" id="SM00871">
    <property type="entry name" value="AraC_E_bind"/>
    <property type="match status" value="1"/>
</dbReference>
<dbReference type="Pfam" id="PF14526">
    <property type="entry name" value="Cass2"/>
    <property type="match status" value="1"/>
</dbReference>
<proteinExistence type="predicted"/>
<dbReference type="Proteomes" id="UP001232343">
    <property type="component" value="Unassembled WGS sequence"/>
</dbReference>
<evidence type="ECO:0000259" key="1">
    <source>
        <dbReference type="SMART" id="SM00871"/>
    </source>
</evidence>
<comment type="caution">
    <text evidence="2">The sequence shown here is derived from an EMBL/GenBank/DDBJ whole genome shotgun (WGS) entry which is preliminary data.</text>
</comment>
<reference evidence="2 3" key="1">
    <citation type="submission" date="2023-07" db="EMBL/GenBank/DDBJ databases">
        <title>Genomic Encyclopedia of Type Strains, Phase IV (KMG-IV): sequencing the most valuable type-strain genomes for metagenomic binning, comparative biology and taxonomic classification.</title>
        <authorList>
            <person name="Goeker M."/>
        </authorList>
    </citation>
    <scope>NUCLEOTIDE SEQUENCE [LARGE SCALE GENOMIC DNA]</scope>
    <source>
        <strain evidence="2 3">DSM 27848</strain>
    </source>
</reference>
<keyword evidence="3" id="KW-1185">Reference proteome</keyword>
<gene>
    <name evidence="2" type="ORF">J2S14_003404</name>
</gene>
<name>A0ABU0D875_9BACI</name>
<dbReference type="EMBL" id="JAUSUO010000010">
    <property type="protein sequence ID" value="MDQ0344560.1"/>
    <property type="molecule type" value="Genomic_DNA"/>
</dbReference>
<dbReference type="RefSeq" id="WP_244682903.1">
    <property type="nucleotide sequence ID" value="NZ_JALIRM010000013.1"/>
</dbReference>
<accession>A0ABU0D875</accession>
<evidence type="ECO:0000313" key="2">
    <source>
        <dbReference type="EMBL" id="MDQ0344560.1"/>
    </source>
</evidence>
<dbReference type="InterPro" id="IPR029441">
    <property type="entry name" value="Cass2"/>
</dbReference>
<evidence type="ECO:0000313" key="3">
    <source>
        <dbReference type="Proteomes" id="UP001232343"/>
    </source>
</evidence>